<proteinExistence type="predicted"/>
<gene>
    <name evidence="1" type="ORF">BSO21_07975</name>
</gene>
<comment type="caution">
    <text evidence="1">The sequence shown here is derived from an EMBL/GenBank/DDBJ whole genome shotgun (WGS) entry which is preliminary data.</text>
</comment>
<evidence type="ECO:0000313" key="1">
    <source>
        <dbReference type="EMBL" id="OMD36042.1"/>
    </source>
</evidence>
<organism evidence="1 2">
    <name type="scientific">Paenibacillus odorifer</name>
    <dbReference type="NCBI Taxonomy" id="189426"/>
    <lineage>
        <taxon>Bacteria</taxon>
        <taxon>Bacillati</taxon>
        <taxon>Bacillota</taxon>
        <taxon>Bacilli</taxon>
        <taxon>Bacillales</taxon>
        <taxon>Paenibacillaceae</taxon>
        <taxon>Paenibacillus</taxon>
    </lineage>
</organism>
<accession>A0ABX3GV81</accession>
<dbReference type="EMBL" id="MPVP01000031">
    <property type="protein sequence ID" value="OMD36042.1"/>
    <property type="molecule type" value="Genomic_DNA"/>
</dbReference>
<reference evidence="1 2" key="1">
    <citation type="submission" date="2016-11" db="EMBL/GenBank/DDBJ databases">
        <title>Paenibacillus species isolates.</title>
        <authorList>
            <person name="Beno S.M."/>
        </authorList>
    </citation>
    <scope>NUCLEOTIDE SEQUENCE [LARGE SCALE GENOMIC DNA]</scope>
    <source>
        <strain evidence="1 2">FSL H7-0433</strain>
    </source>
</reference>
<sequence length="79" mass="9157">MAIIKIWGKELVCNCCSQSDWDHSKIRVTICDISKGEEDSIQSRYLFSCTTCGIEVMFGKIYDWENSTRNIVIEEENSR</sequence>
<name>A0ABX3GV81_9BACL</name>
<dbReference type="Proteomes" id="UP000187158">
    <property type="component" value="Unassembled WGS sequence"/>
</dbReference>
<evidence type="ECO:0000313" key="2">
    <source>
        <dbReference type="Proteomes" id="UP000187158"/>
    </source>
</evidence>
<dbReference type="RefSeq" id="WP_076218377.1">
    <property type="nucleotide sequence ID" value="NZ_MPTJ01000007.1"/>
</dbReference>
<keyword evidence="2" id="KW-1185">Reference proteome</keyword>
<protein>
    <recommendedName>
        <fullName evidence="3">CpXC domain-containing protein</fullName>
    </recommendedName>
</protein>
<evidence type="ECO:0008006" key="3">
    <source>
        <dbReference type="Google" id="ProtNLM"/>
    </source>
</evidence>